<accession>A0AA39C470</accession>
<evidence type="ECO:0000313" key="2">
    <source>
        <dbReference type="Proteomes" id="UP001168990"/>
    </source>
</evidence>
<comment type="caution">
    <text evidence="1">The sequence shown here is derived from an EMBL/GenBank/DDBJ whole genome shotgun (WGS) entry which is preliminary data.</text>
</comment>
<gene>
    <name evidence="1" type="ORF">PV328_011037</name>
</gene>
<dbReference type="AlphaFoldDB" id="A0AA39C470"/>
<reference evidence="1" key="1">
    <citation type="journal article" date="2023" name="bioRxiv">
        <title>Scaffold-level genome assemblies of two parasitoid biocontrol wasps reveal the parthenogenesis mechanism and an associated novel virus.</title>
        <authorList>
            <person name="Inwood S."/>
            <person name="Skelly J."/>
            <person name="Guhlin J."/>
            <person name="Harrop T."/>
            <person name="Goldson S."/>
            <person name="Dearden P."/>
        </authorList>
    </citation>
    <scope>NUCLEOTIDE SEQUENCE</scope>
    <source>
        <strain evidence="1">Irish</strain>
        <tissue evidence="1">Whole body</tissue>
    </source>
</reference>
<name>A0AA39C470_9HYME</name>
<dbReference type="Proteomes" id="UP001168990">
    <property type="component" value="Unassembled WGS sequence"/>
</dbReference>
<proteinExistence type="predicted"/>
<organism evidence="1 2">
    <name type="scientific">Microctonus aethiopoides</name>
    <dbReference type="NCBI Taxonomy" id="144406"/>
    <lineage>
        <taxon>Eukaryota</taxon>
        <taxon>Metazoa</taxon>
        <taxon>Ecdysozoa</taxon>
        <taxon>Arthropoda</taxon>
        <taxon>Hexapoda</taxon>
        <taxon>Insecta</taxon>
        <taxon>Pterygota</taxon>
        <taxon>Neoptera</taxon>
        <taxon>Endopterygota</taxon>
        <taxon>Hymenoptera</taxon>
        <taxon>Apocrita</taxon>
        <taxon>Ichneumonoidea</taxon>
        <taxon>Braconidae</taxon>
        <taxon>Euphorinae</taxon>
        <taxon>Microctonus</taxon>
    </lineage>
</organism>
<reference evidence="1" key="2">
    <citation type="submission" date="2023-03" db="EMBL/GenBank/DDBJ databases">
        <authorList>
            <person name="Inwood S.N."/>
            <person name="Skelly J.G."/>
            <person name="Guhlin J."/>
            <person name="Harrop T.W.R."/>
            <person name="Goldson S.G."/>
            <person name="Dearden P.K."/>
        </authorList>
    </citation>
    <scope>NUCLEOTIDE SEQUENCE</scope>
    <source>
        <strain evidence="1">Irish</strain>
        <tissue evidence="1">Whole body</tissue>
    </source>
</reference>
<evidence type="ECO:0000313" key="1">
    <source>
        <dbReference type="EMBL" id="KAK0157279.1"/>
    </source>
</evidence>
<protein>
    <submittedName>
        <fullName evidence="1">Uncharacterized protein</fullName>
    </submittedName>
</protein>
<sequence length="153" mass="17209">MDRKQGRSTLRRPSHKAKIRSFENNQYTSENATEYTSTSANKWKSSNELVSNVEPSMNYCITQFTAIFCTLQQLLNCKECNGDVSFSKNGQALGKVMLGVGFQSINNFCGLMDVGQGLYNSTYYNIMNNIEIAAEAVAKIVFKKTVEEEMQLN</sequence>
<keyword evidence="2" id="KW-1185">Reference proteome</keyword>
<dbReference type="EMBL" id="JAQQBS010001425">
    <property type="protein sequence ID" value="KAK0157279.1"/>
    <property type="molecule type" value="Genomic_DNA"/>
</dbReference>